<evidence type="ECO:0000259" key="8">
    <source>
        <dbReference type="PROSITE" id="PS51379"/>
    </source>
</evidence>
<keyword evidence="10" id="KW-1185">Reference proteome</keyword>
<keyword evidence="6" id="KW-0411">Iron-sulfur</keyword>
<proteinExistence type="predicted"/>
<name>A0A2T3HK05_9SPHI</name>
<dbReference type="OrthoDB" id="9811700at2"/>
<feature type="transmembrane region" description="Helical" evidence="7">
    <location>
        <begin position="317"/>
        <end position="334"/>
    </location>
</feature>
<dbReference type="Pfam" id="PF12801">
    <property type="entry name" value="Fer4_5"/>
    <property type="match status" value="1"/>
</dbReference>
<dbReference type="Proteomes" id="UP000240912">
    <property type="component" value="Unassembled WGS sequence"/>
</dbReference>
<dbReference type="RefSeq" id="WP_107215025.1">
    <property type="nucleotide sequence ID" value="NZ_KZ686269.1"/>
</dbReference>
<feature type="transmembrane region" description="Helical" evidence="7">
    <location>
        <begin position="68"/>
        <end position="87"/>
    </location>
</feature>
<keyword evidence="5" id="KW-0408">Iron</keyword>
<dbReference type="NCBIfam" id="TIGR02745">
    <property type="entry name" value="ccoG_rdxA_fixG"/>
    <property type="match status" value="1"/>
</dbReference>
<organism evidence="9 10">
    <name type="scientific">Pedobacter yulinensis</name>
    <dbReference type="NCBI Taxonomy" id="2126353"/>
    <lineage>
        <taxon>Bacteria</taxon>
        <taxon>Pseudomonadati</taxon>
        <taxon>Bacteroidota</taxon>
        <taxon>Sphingobacteriia</taxon>
        <taxon>Sphingobacteriales</taxon>
        <taxon>Sphingobacteriaceae</taxon>
        <taxon>Pedobacter</taxon>
    </lineage>
</organism>
<dbReference type="PROSITE" id="PS51379">
    <property type="entry name" value="4FE4S_FER_2"/>
    <property type="match status" value="1"/>
</dbReference>
<protein>
    <submittedName>
        <fullName evidence="9">Cytochrome c oxidase accessory protein CcoG</fullName>
    </submittedName>
</protein>
<dbReference type="SUPFAM" id="SSF54862">
    <property type="entry name" value="4Fe-4S ferredoxins"/>
    <property type="match status" value="1"/>
</dbReference>
<feature type="transmembrane region" description="Helical" evidence="7">
    <location>
        <begin position="21"/>
        <end position="39"/>
    </location>
</feature>
<dbReference type="Pfam" id="PF13746">
    <property type="entry name" value="Fer4_18"/>
    <property type="match status" value="1"/>
</dbReference>
<evidence type="ECO:0000313" key="10">
    <source>
        <dbReference type="Proteomes" id="UP000240912"/>
    </source>
</evidence>
<accession>A0A2T3HK05</accession>
<dbReference type="PROSITE" id="PS00198">
    <property type="entry name" value="4FE4S_FER_1"/>
    <property type="match status" value="1"/>
</dbReference>
<dbReference type="InterPro" id="IPR017900">
    <property type="entry name" value="4Fe4S_Fe_S_CS"/>
</dbReference>
<dbReference type="EMBL" id="PYLS01000005">
    <property type="protein sequence ID" value="PST82764.1"/>
    <property type="molecule type" value="Genomic_DNA"/>
</dbReference>
<dbReference type="GO" id="GO:0051539">
    <property type="term" value="F:4 iron, 4 sulfur cluster binding"/>
    <property type="evidence" value="ECO:0007669"/>
    <property type="project" value="UniProtKB-KW"/>
</dbReference>
<sequence length="447" mass="50124">MQVFGRNFIYPKQPSGKHYRWRSVVAALLLCCLALLPFVRLNGEQLVLLNVLDRKFVFFGLIFTPQDFYLAAFGMLLFILFVILFTLRFGRMWCGWACPQTIFMEMLFRRIEYWIEGDAASQKKLDSQPWTNKKIVKKLSKHSLFLLVSFGIANIFLAYLIGGDVLLRILVEPPAAHLTGLIAILVFTLVFYFVFAYVREVVCTAVCPYGRLQNVLLDKHSLVVAYNRNRGEPRARHQKTSGQAAGDCVDCSLCVQVCPTGIDIRQGTQLECVNCTACIDACNQVMLKTGRKPSLIGFYSADFLETGKKVKQPFKQYGYAAVLLGGLLIFSAMINQRKPVEVTVLRASGTLYQLRADSSVSNLYSATLINKTNAVIPFDMQVTTPGFRIVYIQKKAPRLGKQQSDNFSFFLVRDKNAPSSGYKTAIGFRLQSGSKTVGKAASTFFSP</sequence>
<dbReference type="PANTHER" id="PTHR30176">
    <property type="entry name" value="FERREDOXIN-TYPE PROTEIN NAPH"/>
    <property type="match status" value="1"/>
</dbReference>
<dbReference type="InterPro" id="IPR014116">
    <property type="entry name" value="Cyt_c_oxidase_cbb3_FixG"/>
</dbReference>
<evidence type="ECO:0000256" key="3">
    <source>
        <dbReference type="ARBA" id="ARBA00022723"/>
    </source>
</evidence>
<keyword evidence="7" id="KW-1133">Transmembrane helix</keyword>
<dbReference type="GO" id="GO:0046872">
    <property type="term" value="F:metal ion binding"/>
    <property type="evidence" value="ECO:0007669"/>
    <property type="project" value="UniProtKB-KW"/>
</dbReference>
<feature type="transmembrane region" description="Helical" evidence="7">
    <location>
        <begin position="143"/>
        <end position="162"/>
    </location>
</feature>
<evidence type="ECO:0000256" key="5">
    <source>
        <dbReference type="ARBA" id="ARBA00023004"/>
    </source>
</evidence>
<dbReference type="PANTHER" id="PTHR30176:SF3">
    <property type="entry name" value="FERREDOXIN-TYPE PROTEIN NAPH"/>
    <property type="match status" value="1"/>
</dbReference>
<feature type="domain" description="4Fe-4S ferredoxin-type" evidence="8">
    <location>
        <begin position="238"/>
        <end position="267"/>
    </location>
</feature>
<dbReference type="Pfam" id="PF11614">
    <property type="entry name" value="FixG_C"/>
    <property type="match status" value="1"/>
</dbReference>
<keyword evidence="7" id="KW-0472">Membrane</keyword>
<dbReference type="Gene3D" id="2.60.40.10">
    <property type="entry name" value="Immunoglobulins"/>
    <property type="match status" value="1"/>
</dbReference>
<keyword evidence="4" id="KW-0249">Electron transport</keyword>
<reference evidence="9 10" key="1">
    <citation type="submission" date="2018-03" db="EMBL/GenBank/DDBJ databases">
        <authorList>
            <person name="Keele B.F."/>
        </authorList>
    </citation>
    <scope>NUCLEOTIDE SEQUENCE [LARGE SCALE GENOMIC DNA]</scope>
    <source>
        <strain evidence="9 10">YL28-9</strain>
    </source>
</reference>
<feature type="transmembrane region" description="Helical" evidence="7">
    <location>
        <begin position="174"/>
        <end position="195"/>
    </location>
</feature>
<evidence type="ECO:0000256" key="1">
    <source>
        <dbReference type="ARBA" id="ARBA00022448"/>
    </source>
</evidence>
<dbReference type="InterPro" id="IPR032879">
    <property type="entry name" value="FixG_C"/>
</dbReference>
<keyword evidence="7" id="KW-0812">Transmembrane</keyword>
<gene>
    <name evidence="9" type="primary">ccoG</name>
    <name evidence="9" type="ORF">C7T94_08940</name>
</gene>
<evidence type="ECO:0000256" key="7">
    <source>
        <dbReference type="SAM" id="Phobius"/>
    </source>
</evidence>
<dbReference type="Gene3D" id="1.10.1060.10">
    <property type="entry name" value="Alpha-helical ferredoxin"/>
    <property type="match status" value="1"/>
</dbReference>
<comment type="caution">
    <text evidence="9">The sequence shown here is derived from an EMBL/GenBank/DDBJ whole genome shotgun (WGS) entry which is preliminary data.</text>
</comment>
<dbReference type="InterPro" id="IPR009051">
    <property type="entry name" value="Helical_ferredxn"/>
</dbReference>
<dbReference type="AlphaFoldDB" id="A0A2T3HK05"/>
<dbReference type="InterPro" id="IPR051684">
    <property type="entry name" value="Electron_Trans/Redox"/>
</dbReference>
<evidence type="ECO:0000313" key="9">
    <source>
        <dbReference type="EMBL" id="PST82764.1"/>
    </source>
</evidence>
<dbReference type="InterPro" id="IPR013783">
    <property type="entry name" value="Ig-like_fold"/>
</dbReference>
<keyword evidence="3" id="KW-0479">Metal-binding</keyword>
<evidence type="ECO:0000256" key="4">
    <source>
        <dbReference type="ARBA" id="ARBA00022982"/>
    </source>
</evidence>
<evidence type="ECO:0000256" key="2">
    <source>
        <dbReference type="ARBA" id="ARBA00022485"/>
    </source>
</evidence>
<keyword evidence="2" id="KW-0004">4Fe-4S</keyword>
<keyword evidence="1" id="KW-0813">Transport</keyword>
<dbReference type="InterPro" id="IPR017896">
    <property type="entry name" value="4Fe4S_Fe-S-bd"/>
</dbReference>
<dbReference type="GO" id="GO:0005886">
    <property type="term" value="C:plasma membrane"/>
    <property type="evidence" value="ECO:0007669"/>
    <property type="project" value="TreeGrafter"/>
</dbReference>
<evidence type="ECO:0000256" key="6">
    <source>
        <dbReference type="ARBA" id="ARBA00023014"/>
    </source>
</evidence>